<dbReference type="AlphaFoldDB" id="A0A6B0TW03"/>
<evidence type="ECO:0000256" key="1">
    <source>
        <dbReference type="SAM" id="SignalP"/>
    </source>
</evidence>
<name>A0A6B0TW03_9RHOB</name>
<dbReference type="PROSITE" id="PS51257">
    <property type="entry name" value="PROKAR_LIPOPROTEIN"/>
    <property type="match status" value="1"/>
</dbReference>
<evidence type="ECO:0000313" key="3">
    <source>
        <dbReference type="Proteomes" id="UP000436016"/>
    </source>
</evidence>
<proteinExistence type="predicted"/>
<keyword evidence="1" id="KW-0732">Signal</keyword>
<gene>
    <name evidence="2" type="ORF">GSH16_09780</name>
</gene>
<feature type="signal peptide" evidence="1">
    <location>
        <begin position="1"/>
        <end position="24"/>
    </location>
</feature>
<reference evidence="2 3" key="1">
    <citation type="submission" date="2019-12" db="EMBL/GenBank/DDBJ databases">
        <title>Strain KN286 was isolated from seawater, which was collected from Caroline Seamount in the tropical western Pacific.</title>
        <authorList>
            <person name="Wang Q."/>
        </authorList>
    </citation>
    <scope>NUCLEOTIDE SEQUENCE [LARGE SCALE GENOMIC DNA]</scope>
    <source>
        <strain evidence="2 3">KN286</strain>
    </source>
</reference>
<comment type="caution">
    <text evidence="2">The sequence shown here is derived from an EMBL/GenBank/DDBJ whole genome shotgun (WGS) entry which is preliminary data.</text>
</comment>
<dbReference type="EMBL" id="WUWG01000003">
    <property type="protein sequence ID" value="MXU65738.1"/>
    <property type="molecule type" value="Genomic_DNA"/>
</dbReference>
<sequence>MKFAFFPALAVLLAACTTNLPGLAPPTVAEVEAERQGRLTRVDEIVAVRYQTTDDGVVLYAMGRTPRQGYFDPQLRLIERRGNTLVFEMLAQPPVEATSTGTARSRQIIAALHLRRSELVGVTAGTVVSKTNQMTVRGR</sequence>
<accession>A0A6B0TW03</accession>
<protein>
    <recommendedName>
        <fullName evidence="4">Lipoprotein</fullName>
    </recommendedName>
</protein>
<dbReference type="Proteomes" id="UP000436016">
    <property type="component" value="Unassembled WGS sequence"/>
</dbReference>
<organism evidence="2 3">
    <name type="scientific">Oceanomicrobium pacificus</name>
    <dbReference type="NCBI Taxonomy" id="2692916"/>
    <lineage>
        <taxon>Bacteria</taxon>
        <taxon>Pseudomonadati</taxon>
        <taxon>Pseudomonadota</taxon>
        <taxon>Alphaproteobacteria</taxon>
        <taxon>Rhodobacterales</taxon>
        <taxon>Paracoccaceae</taxon>
        <taxon>Oceanomicrobium</taxon>
    </lineage>
</organism>
<dbReference type="RefSeq" id="WP_160854486.1">
    <property type="nucleotide sequence ID" value="NZ_WUWG01000003.1"/>
</dbReference>
<evidence type="ECO:0008006" key="4">
    <source>
        <dbReference type="Google" id="ProtNLM"/>
    </source>
</evidence>
<keyword evidence="3" id="KW-1185">Reference proteome</keyword>
<evidence type="ECO:0000313" key="2">
    <source>
        <dbReference type="EMBL" id="MXU65738.1"/>
    </source>
</evidence>
<feature type="chain" id="PRO_5025643988" description="Lipoprotein" evidence="1">
    <location>
        <begin position="25"/>
        <end position="139"/>
    </location>
</feature>